<comment type="cofactor">
    <cofactor evidence="1">
        <name>a metal cation</name>
        <dbReference type="ChEBI" id="CHEBI:25213"/>
    </cofactor>
</comment>
<evidence type="ECO:0000259" key="16">
    <source>
        <dbReference type="Pfam" id="PF00742"/>
    </source>
</evidence>
<dbReference type="EC" id="1.1.1.3" evidence="5 13"/>
<keyword evidence="18" id="KW-1185">Reference proteome</keyword>
<evidence type="ECO:0000256" key="4">
    <source>
        <dbReference type="ARBA" id="ARBA00006753"/>
    </source>
</evidence>
<evidence type="ECO:0000256" key="12">
    <source>
        <dbReference type="ARBA" id="ARBA00049031"/>
    </source>
</evidence>
<dbReference type="PANTHER" id="PTHR43070">
    <property type="match status" value="1"/>
</dbReference>
<evidence type="ECO:0000256" key="11">
    <source>
        <dbReference type="ARBA" id="ARBA00048841"/>
    </source>
</evidence>
<dbReference type="PANTHER" id="PTHR43070:SF3">
    <property type="entry name" value="HOMOSERINE DEHYDROGENASE"/>
    <property type="match status" value="1"/>
</dbReference>
<comment type="pathway">
    <text evidence="3">Amino-acid biosynthesis; L-methionine biosynthesis via de novo pathway; L-homoserine from L-aspartate: step 3/3.</text>
</comment>
<evidence type="ECO:0000256" key="5">
    <source>
        <dbReference type="ARBA" id="ARBA00013213"/>
    </source>
</evidence>
<dbReference type="UniPathway" id="UPA00051">
    <property type="reaction ID" value="UER00465"/>
</dbReference>
<dbReference type="UniPathway" id="UPA00050">
    <property type="reaction ID" value="UER00063"/>
</dbReference>
<dbReference type="EMBL" id="SKBU01000011">
    <property type="protein sequence ID" value="TCJ18480.1"/>
    <property type="molecule type" value="Genomic_DNA"/>
</dbReference>
<keyword evidence="10 13" id="KW-0486">Methionine biosynthesis</keyword>
<keyword evidence="7 13" id="KW-0791">Threonine biosynthesis</keyword>
<comment type="pathway">
    <text evidence="2">Amino-acid biosynthesis; L-threonine biosynthesis; L-threonine from L-aspartate: step 3/5.</text>
</comment>
<keyword evidence="9 13" id="KW-0560">Oxidoreductase</keyword>
<evidence type="ECO:0000256" key="15">
    <source>
        <dbReference type="PIRSR" id="PIRSR036497-2"/>
    </source>
</evidence>
<sequence>MKRVEIVQIGVGNVGRAVARMVLKERGNWLERWDLDVRYRAVADRSGALGGEELLEEALDLKERGGKLAGLGVEPLRYVISEPPEYGVRRVVLDLAVNGAPYPLDLQAAMGGAGLVLSNKGPLSRSYREYRALTASAGEGLRYEATVGAGLPVISTLQSLLRSGDDVYEILASPSGTLGFILSAVERGSSFSGAVREAVERHYAEPDPRDDLSGLDVARKALILARALGRSLEPEDVPFESLVPEHLVEVSTQEFLQRLEEADEAFAGRVQAAGSRGNVLRYLARIPAEGPVEVGLREVPRSSPFSRLSGAENAFVFRTRRYSELPVTVTGPGAGPECTASGVVYDLLQVARESFERSEEVLKRA</sequence>
<comment type="catalytic activity">
    <reaction evidence="12">
        <text>L-homoserine + NAD(+) = L-aspartate 4-semialdehyde + NADH + H(+)</text>
        <dbReference type="Rhea" id="RHEA:15757"/>
        <dbReference type="ChEBI" id="CHEBI:15378"/>
        <dbReference type="ChEBI" id="CHEBI:57476"/>
        <dbReference type="ChEBI" id="CHEBI:57540"/>
        <dbReference type="ChEBI" id="CHEBI:57945"/>
        <dbReference type="ChEBI" id="CHEBI:537519"/>
        <dbReference type="EC" id="1.1.1.3"/>
    </reaction>
    <physiologicalReaction direction="right-to-left" evidence="12">
        <dbReference type="Rhea" id="RHEA:15759"/>
    </physiologicalReaction>
</comment>
<evidence type="ECO:0000313" key="17">
    <source>
        <dbReference type="EMBL" id="TCJ18480.1"/>
    </source>
</evidence>
<keyword evidence="8 13" id="KW-0521">NADP</keyword>
<proteinExistence type="inferred from homology"/>
<feature type="binding site" evidence="15">
    <location>
        <position position="120"/>
    </location>
    <ligand>
        <name>NADPH</name>
        <dbReference type="ChEBI" id="CHEBI:57783"/>
    </ligand>
</feature>
<dbReference type="GO" id="GO:0004412">
    <property type="term" value="F:homoserine dehydrogenase activity"/>
    <property type="evidence" value="ECO:0007669"/>
    <property type="project" value="UniProtKB-EC"/>
</dbReference>
<evidence type="ECO:0000256" key="14">
    <source>
        <dbReference type="PIRSR" id="PIRSR036497-1"/>
    </source>
</evidence>
<dbReference type="AlphaFoldDB" id="A0A4R1BLY5"/>
<evidence type="ECO:0000313" key="18">
    <source>
        <dbReference type="Proteomes" id="UP000295244"/>
    </source>
</evidence>
<evidence type="ECO:0000256" key="7">
    <source>
        <dbReference type="ARBA" id="ARBA00022697"/>
    </source>
</evidence>
<evidence type="ECO:0000256" key="3">
    <source>
        <dbReference type="ARBA" id="ARBA00005062"/>
    </source>
</evidence>
<gene>
    <name evidence="17" type="ORF">E0L93_05675</name>
</gene>
<dbReference type="FunFam" id="3.30.360.10:FF:000006">
    <property type="entry name" value="Bifunctional aspartokinase/homoserine dehydrogenase"/>
    <property type="match status" value="1"/>
</dbReference>
<dbReference type="Gene3D" id="3.40.50.720">
    <property type="entry name" value="NAD(P)-binding Rossmann-like Domain"/>
    <property type="match status" value="1"/>
</dbReference>
<comment type="catalytic activity">
    <reaction evidence="11">
        <text>L-homoserine + NADP(+) = L-aspartate 4-semialdehyde + NADPH + H(+)</text>
        <dbReference type="Rhea" id="RHEA:15761"/>
        <dbReference type="ChEBI" id="CHEBI:15378"/>
        <dbReference type="ChEBI" id="CHEBI:57476"/>
        <dbReference type="ChEBI" id="CHEBI:57783"/>
        <dbReference type="ChEBI" id="CHEBI:58349"/>
        <dbReference type="ChEBI" id="CHEBI:537519"/>
        <dbReference type="EC" id="1.1.1.3"/>
    </reaction>
    <physiologicalReaction direction="right-to-left" evidence="11">
        <dbReference type="Rhea" id="RHEA:15763"/>
    </physiologicalReaction>
</comment>
<dbReference type="Proteomes" id="UP000295244">
    <property type="component" value="Unassembled WGS sequence"/>
</dbReference>
<dbReference type="InterPro" id="IPR011147">
    <property type="entry name" value="Bifunc_Aspkin/hSer_DH"/>
</dbReference>
<dbReference type="PIRSF" id="PIRSF036497">
    <property type="entry name" value="HDH_short"/>
    <property type="match status" value="1"/>
</dbReference>
<dbReference type="Gene3D" id="3.30.360.10">
    <property type="entry name" value="Dihydrodipicolinate Reductase, domain 2"/>
    <property type="match status" value="1"/>
</dbReference>
<evidence type="ECO:0000256" key="13">
    <source>
        <dbReference type="PIRNR" id="PIRNR036497"/>
    </source>
</evidence>
<dbReference type="InterPro" id="IPR001342">
    <property type="entry name" value="HDH_cat"/>
</dbReference>
<feature type="domain" description="Homoserine dehydrogenase catalytic" evidence="16">
    <location>
        <begin position="152"/>
        <end position="348"/>
    </location>
</feature>
<feature type="binding site" evidence="15">
    <location>
        <begin position="10"/>
        <end position="15"/>
    </location>
    <ligand>
        <name>NADP(+)</name>
        <dbReference type="ChEBI" id="CHEBI:58349"/>
    </ligand>
</feature>
<dbReference type="GO" id="GO:0009089">
    <property type="term" value="P:lysine biosynthetic process via diaminopimelate"/>
    <property type="evidence" value="ECO:0007669"/>
    <property type="project" value="UniProtKB-ARBA"/>
</dbReference>
<keyword evidence="6 13" id="KW-0028">Amino-acid biosynthesis</keyword>
<evidence type="ECO:0000256" key="1">
    <source>
        <dbReference type="ARBA" id="ARBA00001920"/>
    </source>
</evidence>
<evidence type="ECO:0000256" key="10">
    <source>
        <dbReference type="ARBA" id="ARBA00023167"/>
    </source>
</evidence>
<evidence type="ECO:0000256" key="9">
    <source>
        <dbReference type="ARBA" id="ARBA00023002"/>
    </source>
</evidence>
<evidence type="ECO:0000256" key="2">
    <source>
        <dbReference type="ARBA" id="ARBA00005056"/>
    </source>
</evidence>
<accession>A0A4R1BLY5</accession>
<dbReference type="SUPFAM" id="SSF55347">
    <property type="entry name" value="Glyceraldehyde-3-phosphate dehydrogenase-like, C-terminal domain"/>
    <property type="match status" value="1"/>
</dbReference>
<name>A0A4R1BLY5_9ACTN</name>
<dbReference type="InterPro" id="IPR022697">
    <property type="entry name" value="HDH_short"/>
</dbReference>
<evidence type="ECO:0000256" key="6">
    <source>
        <dbReference type="ARBA" id="ARBA00022605"/>
    </source>
</evidence>
<comment type="similarity">
    <text evidence="4 13">Belongs to the homoserine dehydrogenase family.</text>
</comment>
<protein>
    <recommendedName>
        <fullName evidence="5 13">Homoserine dehydrogenase</fullName>
        <shortName evidence="13">HDH</shortName>
        <ecNumber evidence="5 13">1.1.1.3</ecNumber>
    </recommendedName>
</protein>
<comment type="caution">
    <text evidence="17">The sequence shown here is derived from an EMBL/GenBank/DDBJ whole genome shotgun (WGS) entry which is preliminary data.</text>
</comment>
<organism evidence="17 18">
    <name type="scientific">Rubrobacter taiwanensis</name>
    <dbReference type="NCBI Taxonomy" id="185139"/>
    <lineage>
        <taxon>Bacteria</taxon>
        <taxon>Bacillati</taxon>
        <taxon>Actinomycetota</taxon>
        <taxon>Rubrobacteria</taxon>
        <taxon>Rubrobacterales</taxon>
        <taxon>Rubrobacteraceae</taxon>
        <taxon>Rubrobacter</taxon>
    </lineage>
</organism>
<feature type="binding site" evidence="15">
    <location>
        <position position="205"/>
    </location>
    <ligand>
        <name>L-homoserine</name>
        <dbReference type="ChEBI" id="CHEBI:57476"/>
    </ligand>
</feature>
<dbReference type="SUPFAM" id="SSF51735">
    <property type="entry name" value="NAD(P)-binding Rossmann-fold domains"/>
    <property type="match status" value="1"/>
</dbReference>
<evidence type="ECO:0000256" key="8">
    <source>
        <dbReference type="ARBA" id="ARBA00022857"/>
    </source>
</evidence>
<dbReference type="GO" id="GO:0009088">
    <property type="term" value="P:threonine biosynthetic process"/>
    <property type="evidence" value="ECO:0007669"/>
    <property type="project" value="UniProtKB-UniPathway"/>
</dbReference>
<dbReference type="GO" id="GO:0009086">
    <property type="term" value="P:methionine biosynthetic process"/>
    <property type="evidence" value="ECO:0007669"/>
    <property type="project" value="UniProtKB-KW"/>
</dbReference>
<dbReference type="RefSeq" id="WP_132689690.1">
    <property type="nucleotide sequence ID" value="NZ_SKBU01000011.1"/>
</dbReference>
<dbReference type="GO" id="GO:0009090">
    <property type="term" value="P:homoserine biosynthetic process"/>
    <property type="evidence" value="ECO:0007669"/>
    <property type="project" value="UniProtKB-ARBA"/>
</dbReference>
<dbReference type="InterPro" id="IPR036291">
    <property type="entry name" value="NAD(P)-bd_dom_sf"/>
</dbReference>
<dbReference type="OrthoDB" id="9799110at2"/>
<dbReference type="Pfam" id="PF00742">
    <property type="entry name" value="Homoserine_dh"/>
    <property type="match status" value="1"/>
</dbReference>
<feature type="active site" description="Proton donor" evidence="14">
    <location>
        <position position="220"/>
    </location>
</feature>
<reference evidence="17 18" key="1">
    <citation type="submission" date="2019-03" db="EMBL/GenBank/DDBJ databases">
        <title>Whole genome sequence of a novel Rubrobacter taiwanensis strain, isolated from Yellowstone National Park.</title>
        <authorList>
            <person name="Freed S."/>
            <person name="Ramaley R.F."/>
            <person name="Kyndt J.A."/>
        </authorList>
    </citation>
    <scope>NUCLEOTIDE SEQUENCE [LARGE SCALE GENOMIC DNA]</scope>
    <source>
        <strain evidence="17 18">Yellowstone</strain>
    </source>
</reference>